<dbReference type="AlphaFoldDB" id="A0A0V1EHS5"/>
<sequence>MFTDCRTGKSRPRALFILLNSSNNSNSGSGSSLYAVQFSSVRLAPIENLAVLLTNKFQKVYVRAN</sequence>
<evidence type="ECO:0000313" key="1">
    <source>
        <dbReference type="EMBL" id="KRY73380.1"/>
    </source>
</evidence>
<organism evidence="1 2">
    <name type="scientific">Trichinella pseudospiralis</name>
    <name type="common">Parasitic roundworm</name>
    <dbReference type="NCBI Taxonomy" id="6337"/>
    <lineage>
        <taxon>Eukaryota</taxon>
        <taxon>Metazoa</taxon>
        <taxon>Ecdysozoa</taxon>
        <taxon>Nematoda</taxon>
        <taxon>Enoplea</taxon>
        <taxon>Dorylaimia</taxon>
        <taxon>Trichinellida</taxon>
        <taxon>Trichinellidae</taxon>
        <taxon>Trichinella</taxon>
    </lineage>
</organism>
<name>A0A0V1EHS5_TRIPS</name>
<protein>
    <submittedName>
        <fullName evidence="1">Uncharacterized protein</fullName>
    </submittedName>
</protein>
<proteinExistence type="predicted"/>
<evidence type="ECO:0000313" key="2">
    <source>
        <dbReference type="Proteomes" id="UP000054632"/>
    </source>
</evidence>
<reference evidence="1 2" key="1">
    <citation type="submission" date="2015-01" db="EMBL/GenBank/DDBJ databases">
        <title>Evolution of Trichinella species and genotypes.</title>
        <authorList>
            <person name="Korhonen P.K."/>
            <person name="Edoardo P."/>
            <person name="Giuseppe L.R."/>
            <person name="Gasser R.B."/>
        </authorList>
    </citation>
    <scope>NUCLEOTIDE SEQUENCE [LARGE SCALE GENOMIC DNA]</scope>
    <source>
        <strain evidence="1">ISS13</strain>
    </source>
</reference>
<dbReference type="Proteomes" id="UP000054632">
    <property type="component" value="Unassembled WGS sequence"/>
</dbReference>
<gene>
    <name evidence="1" type="ORF">T4A_10030</name>
</gene>
<comment type="caution">
    <text evidence="1">The sequence shown here is derived from an EMBL/GenBank/DDBJ whole genome shotgun (WGS) entry which is preliminary data.</text>
</comment>
<dbReference type="EMBL" id="JYDR01000035">
    <property type="protein sequence ID" value="KRY73380.1"/>
    <property type="molecule type" value="Genomic_DNA"/>
</dbReference>
<accession>A0A0V1EHS5</accession>